<dbReference type="RefSeq" id="WP_216570858.1">
    <property type="nucleotide sequence ID" value="NZ_JAHLOQ010000032.1"/>
</dbReference>
<evidence type="ECO:0000259" key="4">
    <source>
        <dbReference type="PROSITE" id="PS51099"/>
    </source>
</evidence>
<evidence type="ECO:0000256" key="1">
    <source>
        <dbReference type="ARBA" id="ARBA00023015"/>
    </source>
</evidence>
<evidence type="ECO:0000259" key="5">
    <source>
        <dbReference type="PROSITE" id="PS51372"/>
    </source>
</evidence>
<dbReference type="Pfam" id="PF05043">
    <property type="entry name" value="Mga"/>
    <property type="match status" value="1"/>
</dbReference>
<dbReference type="Proteomes" id="UP001196301">
    <property type="component" value="Unassembled WGS sequence"/>
</dbReference>
<dbReference type="PROSITE" id="PS51372">
    <property type="entry name" value="PRD_2"/>
    <property type="match status" value="2"/>
</dbReference>
<dbReference type="Pfam" id="PF00359">
    <property type="entry name" value="PTS_EIIA_2"/>
    <property type="match status" value="1"/>
</dbReference>
<keyword evidence="7" id="KW-1185">Reference proteome</keyword>
<evidence type="ECO:0000313" key="6">
    <source>
        <dbReference type="EMBL" id="MBU5336903.1"/>
    </source>
</evidence>
<dbReference type="InterPro" id="IPR003501">
    <property type="entry name" value="PTS_EIIB_2/3"/>
</dbReference>
<feature type="domain" description="PTS EIIB type-2" evidence="4">
    <location>
        <begin position="432"/>
        <end position="522"/>
    </location>
</feature>
<dbReference type="Pfam" id="PF02302">
    <property type="entry name" value="PTS_IIB"/>
    <property type="match status" value="1"/>
</dbReference>
<keyword evidence="1" id="KW-0805">Transcription regulation</keyword>
<evidence type="ECO:0000259" key="3">
    <source>
        <dbReference type="PROSITE" id="PS51094"/>
    </source>
</evidence>
<dbReference type="InterPro" id="IPR013011">
    <property type="entry name" value="PTS_EIIB_2"/>
</dbReference>
<dbReference type="PANTHER" id="PTHR30185:SF18">
    <property type="entry name" value="TRANSCRIPTIONAL REGULATOR MTLR"/>
    <property type="match status" value="1"/>
</dbReference>
<organism evidence="6 7">
    <name type="scientific">Intestinibacter bartlettii</name>
    <dbReference type="NCBI Taxonomy" id="261299"/>
    <lineage>
        <taxon>Bacteria</taxon>
        <taxon>Bacillati</taxon>
        <taxon>Bacillota</taxon>
        <taxon>Clostridia</taxon>
        <taxon>Peptostreptococcales</taxon>
        <taxon>Peptostreptococcaceae</taxon>
        <taxon>Intestinibacter</taxon>
    </lineage>
</organism>
<dbReference type="Pfam" id="PF08279">
    <property type="entry name" value="HTH_11"/>
    <property type="match status" value="1"/>
</dbReference>
<dbReference type="InterPro" id="IPR002178">
    <property type="entry name" value="PTS_EIIA_type-2_dom"/>
</dbReference>
<dbReference type="PROSITE" id="PS51099">
    <property type="entry name" value="PTS_EIIB_TYPE_2"/>
    <property type="match status" value="1"/>
</dbReference>
<feature type="domain" description="PRD" evidence="5">
    <location>
        <begin position="209"/>
        <end position="314"/>
    </location>
</feature>
<protein>
    <submittedName>
        <fullName evidence="6">BglG family transcription antiterminator</fullName>
    </submittedName>
</protein>
<accession>A0ABS6DZS0</accession>
<reference evidence="6 7" key="1">
    <citation type="submission" date="2021-06" db="EMBL/GenBank/DDBJ databases">
        <authorList>
            <person name="Sun Q."/>
            <person name="Li D."/>
        </authorList>
    </citation>
    <scope>NUCLEOTIDE SEQUENCE [LARGE SCALE GENOMIC DNA]</scope>
    <source>
        <strain evidence="6 7">N19</strain>
    </source>
</reference>
<feature type="domain" description="PRD" evidence="5">
    <location>
        <begin position="320"/>
        <end position="428"/>
    </location>
</feature>
<dbReference type="InterPro" id="IPR050661">
    <property type="entry name" value="BglG_antiterminators"/>
</dbReference>
<dbReference type="Pfam" id="PF00874">
    <property type="entry name" value="PRD"/>
    <property type="match status" value="2"/>
</dbReference>
<evidence type="ECO:0000313" key="7">
    <source>
        <dbReference type="Proteomes" id="UP001196301"/>
    </source>
</evidence>
<dbReference type="PROSITE" id="PS51094">
    <property type="entry name" value="PTS_EIIA_TYPE_2"/>
    <property type="match status" value="1"/>
</dbReference>
<name>A0ABS6DZS0_9FIRM</name>
<feature type="domain" description="PTS EIIA type-2" evidence="3">
    <location>
        <begin position="558"/>
        <end position="699"/>
    </location>
</feature>
<gene>
    <name evidence="6" type="ORF">KQI20_10670</name>
</gene>
<keyword evidence="2" id="KW-0804">Transcription</keyword>
<proteinExistence type="predicted"/>
<dbReference type="PANTHER" id="PTHR30185">
    <property type="entry name" value="CRYPTIC BETA-GLUCOSIDE BGL OPERON ANTITERMINATOR"/>
    <property type="match status" value="1"/>
</dbReference>
<dbReference type="InterPro" id="IPR007737">
    <property type="entry name" value="Mga_HTH"/>
</dbReference>
<dbReference type="CDD" id="cd05568">
    <property type="entry name" value="PTS_IIB_bgl_like"/>
    <property type="match status" value="1"/>
</dbReference>
<evidence type="ECO:0000256" key="2">
    <source>
        <dbReference type="ARBA" id="ARBA00023163"/>
    </source>
</evidence>
<dbReference type="EMBL" id="JAHLOQ010000032">
    <property type="protein sequence ID" value="MBU5336903.1"/>
    <property type="molecule type" value="Genomic_DNA"/>
</dbReference>
<dbReference type="InterPro" id="IPR013196">
    <property type="entry name" value="HTH_11"/>
</dbReference>
<comment type="caution">
    <text evidence="6">The sequence shown here is derived from an EMBL/GenBank/DDBJ whole genome shotgun (WGS) entry which is preliminary data.</text>
</comment>
<sequence>MKKKKISSRQKQIILILAQNHSNESITISDIAKELNISTRTVLRDMSNIENWLDENDFKFVKKPGVGLYLDETLDNKQFIIELLQEEKIEKSYTKEERKRFILSNLLTSSEPIKSYYFYKSLKISEGTLNNDFIDIEEWLEDFDIKLIRKPGTGIYVEGSEKDIRSAQVRLIYNSFEEQELINLVKNVGNNIQANNIIEISSENRLLNLIDKSIIKKVESALSQSIKETSLKISDSAFIGLVVHISLAIQRLKNGETISMEEDVLNELKCIEQFKTATKIAQQIGDEFGIEVPTDEIGYITMHLRGSKLRLETKDHNFSLDDVELMNISKKLIELATDEFGFDFSSDKRLLNDLVNHLTPSLCRMKMGMDIRNPLLDQIKTEYKDVYDGVANIIYIIKEKLDIDDIPESEIAYLAMHFGSCMERNLIEDVEIRAVACCPTGIGTSRFLMTQLQKKFSNLKMLDTISAININEEFLKEQGIDLIVSTVELESSIKTIVVSPLLNLDDVKKIRHILRKIAKDKVFKRDIRASQPIQKHKNKQVEKDEVMDFMTMSGNIVEFFKSIEVHEDVECDDLEELINYSSFIFAKDSKSALRIQKDLKRRINISTPFVDGINIALLHCMTSEVENIRYASIRLSKEIMIDEENRTKYALFMLIPKEAKDYQRELLSNISENLIEDDKFVDCIKHGDREDIKGNFKSIVLDFYIRKMKVLSQKID</sequence>
<dbReference type="InterPro" id="IPR011608">
    <property type="entry name" value="PRD"/>
</dbReference>